<reference evidence="1" key="1">
    <citation type="submission" date="2019-07" db="EMBL/GenBank/DDBJ databases">
        <title>FDA dAtabase for Regulatory Grade micrObial Sequences (FDA-ARGOS): Supporting development and validation of Infectious Disease Dx tests.</title>
        <authorList>
            <person name="Bachman M."/>
            <person name="Young C."/>
            <person name="Tallon L."/>
            <person name="Sadzewicz L."/>
            <person name="Vavikolanu K."/>
            <person name="Mehta A."/>
            <person name="Aluvathingal J."/>
            <person name="Nadendla S."/>
            <person name="Nandy P."/>
            <person name="Geyer C."/>
            <person name="Yan Y."/>
            <person name="Sichtig H."/>
        </authorList>
    </citation>
    <scope>NUCLEOTIDE SEQUENCE</scope>
    <source>
        <strain evidence="1">FDAARGOS_618</strain>
    </source>
</reference>
<dbReference type="EMBL" id="JABRWM010000006">
    <property type="protein sequence ID" value="NRF22998.1"/>
    <property type="molecule type" value="Genomic_DNA"/>
</dbReference>
<evidence type="ECO:0000313" key="2">
    <source>
        <dbReference type="Proteomes" id="UP001155820"/>
    </source>
</evidence>
<comment type="caution">
    <text evidence="1">The sequence shown here is derived from an EMBL/GenBank/DDBJ whole genome shotgun (WGS) entry which is preliminary data.</text>
</comment>
<organism evidence="1 2">
    <name type="scientific">Agrobacterium pusense</name>
    <dbReference type="NCBI Taxonomy" id="648995"/>
    <lineage>
        <taxon>Bacteria</taxon>
        <taxon>Pseudomonadati</taxon>
        <taxon>Pseudomonadota</taxon>
        <taxon>Alphaproteobacteria</taxon>
        <taxon>Hyphomicrobiales</taxon>
        <taxon>Rhizobiaceae</taxon>
        <taxon>Rhizobium/Agrobacterium group</taxon>
        <taxon>Agrobacterium</taxon>
    </lineage>
</organism>
<dbReference type="Proteomes" id="UP001155820">
    <property type="component" value="Unassembled WGS sequence"/>
</dbReference>
<protein>
    <submittedName>
        <fullName evidence="1">Uncharacterized protein</fullName>
    </submittedName>
</protein>
<proteinExistence type="predicted"/>
<gene>
    <name evidence="1" type="ORF">FOB26_28495</name>
</gene>
<dbReference type="RefSeq" id="WP_172874245.1">
    <property type="nucleotide sequence ID" value="NZ_JABRWL010000006.1"/>
</dbReference>
<dbReference type="AlphaFoldDB" id="A0AA44ER21"/>
<sequence>MSKSYPPELLTPFAPMRRPSLAVDAKEFIKAELEKREHERSSKLELLLEHYGILKNDPQLQGKLLWALINDHVPGFSVRDAKKRKRGKPKDTLSDKLRLMSDVARLRLDAGRSVIGACRALCKAEPYLNENPASLQNRYNEARKMPFAQMLIALGLDESRPDLWAEFADSYEGNPEIEEFDQIKIGLPNETK</sequence>
<keyword evidence="2" id="KW-1185">Reference proteome</keyword>
<evidence type="ECO:0000313" key="1">
    <source>
        <dbReference type="EMBL" id="NRF22998.1"/>
    </source>
</evidence>
<accession>A0AA44ER21</accession>
<name>A0AA44ER21_9HYPH</name>